<sequence>MEPFVLDNGSGFIKAGFANPDSEPHMVIRTAVCSIDAGNGDDEGDGDGVPMSEEFDLRSPVGAGRASGEKKSGGGGGGGGGAAGGALLDTSAAALAAAAGNGHLTADVAAVAGGAVGLSSLGSSVIYPIERGIIKNWEAMEDLWHHIFYSNKQFWEVGQEGQLLIAEPLFTPKAAREKMAQVMFETFNVLGLYSVEQAILSLYAMGRISGCAVDIGHGVIDIAPVWEGAMQHAAAKRVKIGGQDLTELMARLMMNSRSLSSPSGSPSKAKNVNTSAAMEDGGGGGGKHESSGDGGAGASHGGRGNVSPGGGGSGNRGHQSTPTLSPPPPPPPPLLPPPPAPLSVPMITLPLPPPPPPPPTLSPSLAVVINTDIAEVLKERYALVADDAIAYRKVLSGQDATSSLSPSSSSSSLVQHTLPDGQVISVSGRERYTAGEAIFEPSILGINDCGIVDHVYRSITLCGPSENQRQILENIVLCGGGSVIPGLDSRFLREISVLAPPSMRPAVVKPPDYMPENTVKYSAWIGGSILAKNVFPQNQHITKAEYDEIGPTVIQRKCF</sequence>
<feature type="compositionally biased region" description="Gly residues" evidence="2">
    <location>
        <begin position="292"/>
        <end position="315"/>
    </location>
</feature>
<feature type="region of interest" description="Disordered" evidence="2">
    <location>
        <begin position="256"/>
        <end position="341"/>
    </location>
</feature>
<dbReference type="PANTHER" id="PTHR11937">
    <property type="entry name" value="ACTIN"/>
    <property type="match status" value="1"/>
</dbReference>
<dbReference type="EMBL" id="BFEA01000025">
    <property type="protein sequence ID" value="GBG62074.1"/>
    <property type="molecule type" value="Genomic_DNA"/>
</dbReference>
<dbReference type="Gramene" id="GBG62074">
    <property type="protein sequence ID" value="GBG62074"/>
    <property type="gene ID" value="CBR_g28550"/>
</dbReference>
<protein>
    <submittedName>
        <fullName evidence="3">Uncharacterized protein</fullName>
    </submittedName>
</protein>
<dbReference type="SUPFAM" id="SSF53067">
    <property type="entry name" value="Actin-like ATPase domain"/>
    <property type="match status" value="2"/>
</dbReference>
<dbReference type="AlphaFoldDB" id="A0A388JW76"/>
<feature type="compositionally biased region" description="Low complexity" evidence="2">
    <location>
        <begin position="256"/>
        <end position="271"/>
    </location>
</feature>
<dbReference type="InterPro" id="IPR004000">
    <property type="entry name" value="Actin"/>
</dbReference>
<dbReference type="Gene3D" id="3.30.420.40">
    <property type="match status" value="4"/>
</dbReference>
<evidence type="ECO:0000313" key="3">
    <source>
        <dbReference type="EMBL" id="GBG62074.1"/>
    </source>
</evidence>
<dbReference type="OrthoDB" id="74201at2759"/>
<dbReference type="STRING" id="69332.A0A388JW76"/>
<proteinExistence type="inferred from homology"/>
<evidence type="ECO:0000313" key="4">
    <source>
        <dbReference type="Proteomes" id="UP000265515"/>
    </source>
</evidence>
<feature type="region of interest" description="Disordered" evidence="2">
    <location>
        <begin position="38"/>
        <end position="80"/>
    </location>
</feature>
<keyword evidence="4" id="KW-1185">Reference proteome</keyword>
<name>A0A388JW76_CHABU</name>
<comment type="similarity">
    <text evidence="1">Belongs to the actin family.</text>
</comment>
<dbReference type="Pfam" id="PF00022">
    <property type="entry name" value="Actin"/>
    <property type="match status" value="2"/>
</dbReference>
<dbReference type="PRINTS" id="PR00190">
    <property type="entry name" value="ACTIN"/>
</dbReference>
<dbReference type="Gene3D" id="3.90.640.10">
    <property type="entry name" value="Actin, Chain A, domain 4"/>
    <property type="match status" value="1"/>
</dbReference>
<comment type="caution">
    <text evidence="3">The sequence shown here is derived from an EMBL/GenBank/DDBJ whole genome shotgun (WGS) entry which is preliminary data.</text>
</comment>
<organism evidence="3 4">
    <name type="scientific">Chara braunii</name>
    <name type="common">Braun's stonewort</name>
    <dbReference type="NCBI Taxonomy" id="69332"/>
    <lineage>
        <taxon>Eukaryota</taxon>
        <taxon>Viridiplantae</taxon>
        <taxon>Streptophyta</taxon>
        <taxon>Charophyceae</taxon>
        <taxon>Charales</taxon>
        <taxon>Characeae</taxon>
        <taxon>Chara</taxon>
    </lineage>
</organism>
<accession>A0A388JW76</accession>
<feature type="compositionally biased region" description="Pro residues" evidence="2">
    <location>
        <begin position="324"/>
        <end position="341"/>
    </location>
</feature>
<reference evidence="3 4" key="1">
    <citation type="journal article" date="2018" name="Cell">
        <title>The Chara Genome: Secondary Complexity and Implications for Plant Terrestrialization.</title>
        <authorList>
            <person name="Nishiyama T."/>
            <person name="Sakayama H."/>
            <person name="Vries J.D."/>
            <person name="Buschmann H."/>
            <person name="Saint-Marcoux D."/>
            <person name="Ullrich K.K."/>
            <person name="Haas F.B."/>
            <person name="Vanderstraeten L."/>
            <person name="Becker D."/>
            <person name="Lang D."/>
            <person name="Vosolsobe S."/>
            <person name="Rombauts S."/>
            <person name="Wilhelmsson P.K.I."/>
            <person name="Janitza P."/>
            <person name="Kern R."/>
            <person name="Heyl A."/>
            <person name="Rumpler F."/>
            <person name="Villalobos L.I.A.C."/>
            <person name="Clay J.M."/>
            <person name="Skokan R."/>
            <person name="Toyoda A."/>
            <person name="Suzuki Y."/>
            <person name="Kagoshima H."/>
            <person name="Schijlen E."/>
            <person name="Tajeshwar N."/>
            <person name="Catarino B."/>
            <person name="Hetherington A.J."/>
            <person name="Saltykova A."/>
            <person name="Bonnot C."/>
            <person name="Breuninger H."/>
            <person name="Symeonidi A."/>
            <person name="Radhakrishnan G.V."/>
            <person name="Van Nieuwerburgh F."/>
            <person name="Deforce D."/>
            <person name="Chang C."/>
            <person name="Karol K.G."/>
            <person name="Hedrich R."/>
            <person name="Ulvskov P."/>
            <person name="Glockner G."/>
            <person name="Delwiche C.F."/>
            <person name="Petrasek J."/>
            <person name="Van de Peer Y."/>
            <person name="Friml J."/>
            <person name="Beilby M."/>
            <person name="Dolan L."/>
            <person name="Kohara Y."/>
            <person name="Sugano S."/>
            <person name="Fujiyama A."/>
            <person name="Delaux P.-M."/>
            <person name="Quint M."/>
            <person name="TheiBen G."/>
            <person name="Hagemann M."/>
            <person name="Harholt J."/>
            <person name="Dunand C."/>
            <person name="Zachgo S."/>
            <person name="Langdale J."/>
            <person name="Maumus F."/>
            <person name="Straeten D.V.D."/>
            <person name="Gould S.B."/>
            <person name="Rensing S.A."/>
        </authorList>
    </citation>
    <scope>NUCLEOTIDE SEQUENCE [LARGE SCALE GENOMIC DNA]</scope>
    <source>
        <strain evidence="3 4">S276</strain>
    </source>
</reference>
<evidence type="ECO:0000256" key="2">
    <source>
        <dbReference type="SAM" id="MobiDB-lite"/>
    </source>
</evidence>
<gene>
    <name evidence="3" type="ORF">CBR_g28550</name>
</gene>
<dbReference type="SMART" id="SM00268">
    <property type="entry name" value="ACTIN"/>
    <property type="match status" value="1"/>
</dbReference>
<dbReference type="InterPro" id="IPR043129">
    <property type="entry name" value="ATPase_NBD"/>
</dbReference>
<evidence type="ECO:0000256" key="1">
    <source>
        <dbReference type="RuleBase" id="RU000487"/>
    </source>
</evidence>
<dbReference type="Proteomes" id="UP000265515">
    <property type="component" value="Unassembled WGS sequence"/>
</dbReference>